<gene>
    <name evidence="1" type="ORF">BZK42_27610</name>
</gene>
<reference evidence="1 2" key="1">
    <citation type="submission" date="2017-03" db="EMBL/GenBank/DDBJ databases">
        <authorList>
            <person name="Afonso C.L."/>
            <person name="Miller P.J."/>
            <person name="Scott M.A."/>
            <person name="Spackman E."/>
            <person name="Goraichik I."/>
            <person name="Dimitrov K.M."/>
            <person name="Suarez D.L."/>
            <person name="Swayne D.E."/>
        </authorList>
    </citation>
    <scope>NUCLEOTIDE SEQUENCE [LARGE SCALE GENOMIC DNA]</scope>
    <source>
        <strain evidence="1 2">ATCC 51113</strain>
    </source>
</reference>
<evidence type="ECO:0000313" key="2">
    <source>
        <dbReference type="Proteomes" id="UP000192573"/>
    </source>
</evidence>
<proteinExistence type="predicted"/>
<name>A0A1V8NR88_CITBR</name>
<dbReference type="AlphaFoldDB" id="A0A1V8NR88"/>
<organism evidence="1 2">
    <name type="scientific">Citrobacter braakii</name>
    <dbReference type="NCBI Taxonomy" id="57706"/>
    <lineage>
        <taxon>Bacteria</taxon>
        <taxon>Pseudomonadati</taxon>
        <taxon>Pseudomonadota</taxon>
        <taxon>Gammaproteobacteria</taxon>
        <taxon>Enterobacterales</taxon>
        <taxon>Enterobacteriaceae</taxon>
        <taxon>Citrobacter</taxon>
        <taxon>Citrobacter freundii complex</taxon>
    </lineage>
</organism>
<sequence length="90" mass="10162">MTDKQALREVAECIDRKEWKVLDNGDDKYQVITSCEHCQCHHAIEVTSRSLSGRYLYAGDVVKCPGCGNQGVIDADADGAWVEWDMERKN</sequence>
<protein>
    <submittedName>
        <fullName evidence="1">Uncharacterized protein</fullName>
    </submittedName>
</protein>
<dbReference type="RefSeq" id="WP_080861509.1">
    <property type="nucleotide sequence ID" value="NZ_CP077405.1"/>
</dbReference>
<comment type="caution">
    <text evidence="1">The sequence shown here is derived from an EMBL/GenBank/DDBJ whole genome shotgun (WGS) entry which is preliminary data.</text>
</comment>
<accession>A0A1V8NR88</accession>
<evidence type="ECO:0000313" key="1">
    <source>
        <dbReference type="EMBL" id="OQM38924.1"/>
    </source>
</evidence>
<dbReference type="Proteomes" id="UP000192573">
    <property type="component" value="Unassembled WGS sequence"/>
</dbReference>
<dbReference type="EMBL" id="NAEW01000053">
    <property type="protein sequence ID" value="OQM38924.1"/>
    <property type="molecule type" value="Genomic_DNA"/>
</dbReference>